<evidence type="ECO:0000313" key="1">
    <source>
        <dbReference type="EMBL" id="KAK8392987.1"/>
    </source>
</evidence>
<reference evidence="1 2" key="1">
    <citation type="submission" date="2023-03" db="EMBL/GenBank/DDBJ databases">
        <title>High-quality genome of Scylla paramamosain provides insights in environmental adaptation.</title>
        <authorList>
            <person name="Zhang L."/>
        </authorList>
    </citation>
    <scope>NUCLEOTIDE SEQUENCE [LARGE SCALE GENOMIC DNA]</scope>
    <source>
        <strain evidence="1">LZ_2023a</strain>
        <tissue evidence="1">Muscle</tissue>
    </source>
</reference>
<proteinExistence type="predicted"/>
<name>A0AAW0U3N2_SCYPA</name>
<evidence type="ECO:0000313" key="2">
    <source>
        <dbReference type="Proteomes" id="UP001487740"/>
    </source>
</evidence>
<accession>A0AAW0U3N2</accession>
<organism evidence="1 2">
    <name type="scientific">Scylla paramamosain</name>
    <name type="common">Mud crab</name>
    <dbReference type="NCBI Taxonomy" id="85552"/>
    <lineage>
        <taxon>Eukaryota</taxon>
        <taxon>Metazoa</taxon>
        <taxon>Ecdysozoa</taxon>
        <taxon>Arthropoda</taxon>
        <taxon>Crustacea</taxon>
        <taxon>Multicrustacea</taxon>
        <taxon>Malacostraca</taxon>
        <taxon>Eumalacostraca</taxon>
        <taxon>Eucarida</taxon>
        <taxon>Decapoda</taxon>
        <taxon>Pleocyemata</taxon>
        <taxon>Brachyura</taxon>
        <taxon>Eubrachyura</taxon>
        <taxon>Portunoidea</taxon>
        <taxon>Portunidae</taxon>
        <taxon>Portuninae</taxon>
        <taxon>Scylla</taxon>
    </lineage>
</organism>
<keyword evidence="2" id="KW-1185">Reference proteome</keyword>
<dbReference type="Proteomes" id="UP001487740">
    <property type="component" value="Unassembled WGS sequence"/>
</dbReference>
<protein>
    <submittedName>
        <fullName evidence="1">Uncharacterized protein</fullName>
    </submittedName>
</protein>
<gene>
    <name evidence="1" type="ORF">O3P69_013195</name>
</gene>
<comment type="caution">
    <text evidence="1">The sequence shown here is derived from an EMBL/GenBank/DDBJ whole genome shotgun (WGS) entry which is preliminary data.</text>
</comment>
<sequence>MLASRVSCQEHSLLTLSQGCGRQTGHCDKPEARPSNAHCLYHAGTCESVGVTRCPVVSVHSEESSCITCDTLVGASSRLGVVAKRSRMGRQDREAGWVMRERPMKRRGPGASHLLGPFGGLFEAEKSRQWRFEPGGTKGNQFVSSKG</sequence>
<dbReference type="AlphaFoldDB" id="A0AAW0U3N2"/>
<dbReference type="EMBL" id="JARAKH010000021">
    <property type="protein sequence ID" value="KAK8392987.1"/>
    <property type="molecule type" value="Genomic_DNA"/>
</dbReference>